<dbReference type="EMBL" id="CP021354">
    <property type="protein sequence ID" value="AWK74719.1"/>
    <property type="molecule type" value="Genomic_DNA"/>
</dbReference>
<evidence type="ECO:0000256" key="1">
    <source>
        <dbReference type="ARBA" id="ARBA00004141"/>
    </source>
</evidence>
<protein>
    <submittedName>
        <fullName evidence="7">FUSC family protein</fullName>
    </submittedName>
</protein>
<gene>
    <name evidence="7" type="ORF">CBI38_27335</name>
</gene>
<keyword evidence="8" id="KW-1185">Reference proteome</keyword>
<evidence type="ECO:0000256" key="4">
    <source>
        <dbReference type="ARBA" id="ARBA00023136"/>
    </source>
</evidence>
<feature type="transmembrane region" description="Helical" evidence="5">
    <location>
        <begin position="318"/>
        <end position="339"/>
    </location>
</feature>
<dbReference type="RefSeq" id="WP_109333904.1">
    <property type="nucleotide sequence ID" value="NZ_CP021354.1"/>
</dbReference>
<keyword evidence="4 5" id="KW-0472">Membrane</keyword>
<evidence type="ECO:0000256" key="2">
    <source>
        <dbReference type="ARBA" id="ARBA00022692"/>
    </source>
</evidence>
<dbReference type="InterPro" id="IPR049453">
    <property type="entry name" value="Memb_transporter_dom"/>
</dbReference>
<evidence type="ECO:0000313" key="8">
    <source>
        <dbReference type="Proteomes" id="UP000245711"/>
    </source>
</evidence>
<feature type="transmembrane region" description="Helical" evidence="5">
    <location>
        <begin position="376"/>
        <end position="401"/>
    </location>
</feature>
<keyword evidence="2 5" id="KW-0812">Transmembrane</keyword>
<dbReference type="OrthoDB" id="581879at2"/>
<name>A0A2S2C1I9_9NOCA</name>
<feature type="transmembrane region" description="Helical" evidence="5">
    <location>
        <begin position="413"/>
        <end position="431"/>
    </location>
</feature>
<organism evidence="7 8">
    <name type="scientific">Rhodococcus oxybenzonivorans</name>
    <dbReference type="NCBI Taxonomy" id="1990687"/>
    <lineage>
        <taxon>Bacteria</taxon>
        <taxon>Bacillati</taxon>
        <taxon>Actinomycetota</taxon>
        <taxon>Actinomycetes</taxon>
        <taxon>Mycobacteriales</taxon>
        <taxon>Nocardiaceae</taxon>
        <taxon>Rhodococcus</taxon>
    </lineage>
</organism>
<evidence type="ECO:0000259" key="6">
    <source>
        <dbReference type="Pfam" id="PF13515"/>
    </source>
</evidence>
<feature type="domain" description="Integral membrane bound transporter" evidence="6">
    <location>
        <begin position="334"/>
        <end position="456"/>
    </location>
</feature>
<sequence length="474" mass="49443">MQVLPRCVPDSSRLAHCRTALKHSVTPATWRRALEVHPVDATIAPAIRVGAATALVLVLGGLLGHGNLAGLGALGALTAAFGRYEPYPQLARKAGFVGIALVVYVAAGALLGAAGWAVWWQIALMSVAAGAAAWLLTAFRIAGPGPVILIFAATAAVGYARSLSDVGPAVAAVAGGVAVGWLAVMTPYFFLPLGPARLAVARALAAVSELGRECEGETLTSARRAVDRAWEVLAHTGRRQDAHVRQLSVLLADAETVVERWTSDRDCATLHTLAEYESELRKVKRRSVLPGVEGPDRDLPAPGRFLPDGMRRLRSRDAAVTAARIAVAALLTGCFCLTVELEHPLWASMGAMAAMQGMTFSQTVQRGIQRLTGNLAGAVLAAALIAAALGYWQTVVVIVVLQTATELVVIRNYGFASVVITPMALLLTGLGSAVTPGIAVSRVIDTLVGVVIGVIVSAVAISRTDDHHVSRSSA</sequence>
<feature type="transmembrane region" description="Helical" evidence="5">
    <location>
        <begin position="54"/>
        <end position="82"/>
    </location>
</feature>
<dbReference type="Proteomes" id="UP000245711">
    <property type="component" value="Chromosome"/>
</dbReference>
<reference evidence="7 8" key="1">
    <citation type="submission" date="2017-05" db="EMBL/GenBank/DDBJ databases">
        <title>Isolation of Rhodococcus sp. S2-17 biodegrading of BP-3.</title>
        <authorList>
            <person name="Lee Y."/>
            <person name="Kim K.H."/>
            <person name="Chun B.H."/>
            <person name="Jung H.S."/>
            <person name="Jeon C.O."/>
        </authorList>
    </citation>
    <scope>NUCLEOTIDE SEQUENCE [LARGE SCALE GENOMIC DNA]</scope>
    <source>
        <strain evidence="7 8">S2-17</strain>
    </source>
</reference>
<comment type="subcellular location">
    <subcellularLocation>
        <location evidence="1">Membrane</location>
        <topology evidence="1">Multi-pass membrane protein</topology>
    </subcellularLocation>
</comment>
<dbReference type="Pfam" id="PF13515">
    <property type="entry name" value="FUSC_2"/>
    <property type="match status" value="1"/>
</dbReference>
<evidence type="ECO:0000313" key="7">
    <source>
        <dbReference type="EMBL" id="AWK74719.1"/>
    </source>
</evidence>
<evidence type="ECO:0000256" key="3">
    <source>
        <dbReference type="ARBA" id="ARBA00022989"/>
    </source>
</evidence>
<feature type="transmembrane region" description="Helical" evidence="5">
    <location>
        <begin position="443"/>
        <end position="461"/>
    </location>
</feature>
<dbReference type="AlphaFoldDB" id="A0A2S2C1I9"/>
<proteinExistence type="predicted"/>
<accession>A0A2S2C1I9</accession>
<feature type="transmembrane region" description="Helical" evidence="5">
    <location>
        <begin position="169"/>
        <end position="191"/>
    </location>
</feature>
<keyword evidence="3 5" id="KW-1133">Transmembrane helix</keyword>
<dbReference type="GO" id="GO:0016020">
    <property type="term" value="C:membrane"/>
    <property type="evidence" value="ECO:0007669"/>
    <property type="project" value="UniProtKB-SubCell"/>
</dbReference>
<feature type="transmembrane region" description="Helical" evidence="5">
    <location>
        <begin position="94"/>
        <end position="112"/>
    </location>
</feature>
<evidence type="ECO:0000256" key="5">
    <source>
        <dbReference type="SAM" id="Phobius"/>
    </source>
</evidence>
<dbReference type="KEGG" id="roz:CBI38_27335"/>